<gene>
    <name evidence="9" type="primary">xerC</name>
    <name evidence="12" type="ORF">Q8A70_17265</name>
</gene>
<comment type="subcellular location">
    <subcellularLocation>
        <location evidence="1 9">Cytoplasm</location>
    </subcellularLocation>
</comment>
<dbReference type="Gene3D" id="1.10.150.130">
    <property type="match status" value="1"/>
</dbReference>
<feature type="active site" evidence="9">
    <location>
        <position position="177"/>
    </location>
</feature>
<keyword evidence="3 9" id="KW-0132">Cell division</keyword>
<sequence length="324" mass="35179">MAGPAETLTQAGERDLRFAAQPDLAAAIEQWLSWLDHERRGSVHTVDGYTRDLKDLLRFLEQYRGETPTLAAFSAADRNDFRAWMADRAKRGLEPASTARGLSAIKNFARFIAKRGLGANGALSAMRNPKLPRSVPKPLNAVEAEDALEAVAGLHETDWIGRRDLAVLTLLYGCGLRISEALGLARRDAPKPGGSLRIRGKGDKTRVVPVLPVVAEAIQDYLKALPIACEPEGPLFLGAKGKRLSPRLVQLAMQKLRLQLGLPVTATPHALRHSFATHLLAGGGDLRAIQELLGHASLSTTQRYTEVDAAHLLAVYNAAHPRAR</sequence>
<keyword evidence="5 9" id="KW-0229">DNA integration</keyword>
<keyword evidence="6 9" id="KW-0238">DNA-binding</keyword>
<evidence type="ECO:0000313" key="13">
    <source>
        <dbReference type="Proteomes" id="UP001230156"/>
    </source>
</evidence>
<evidence type="ECO:0000259" key="11">
    <source>
        <dbReference type="PROSITE" id="PS51900"/>
    </source>
</evidence>
<organism evidence="12 13">
    <name type="scientific">Dongia sedimenti</name>
    <dbReference type="NCBI Taxonomy" id="3064282"/>
    <lineage>
        <taxon>Bacteria</taxon>
        <taxon>Pseudomonadati</taxon>
        <taxon>Pseudomonadota</taxon>
        <taxon>Alphaproteobacteria</taxon>
        <taxon>Rhodospirillales</taxon>
        <taxon>Dongiaceae</taxon>
        <taxon>Dongia</taxon>
    </lineage>
</organism>
<dbReference type="Pfam" id="PF02899">
    <property type="entry name" value="Phage_int_SAM_1"/>
    <property type="match status" value="1"/>
</dbReference>
<evidence type="ECO:0000256" key="7">
    <source>
        <dbReference type="ARBA" id="ARBA00023172"/>
    </source>
</evidence>
<evidence type="ECO:0000256" key="6">
    <source>
        <dbReference type="ARBA" id="ARBA00023125"/>
    </source>
</evidence>
<feature type="active site" description="O-(3'-phospho-DNA)-tyrosine intermediate" evidence="9">
    <location>
        <position position="304"/>
    </location>
</feature>
<name>A0ABU0YNZ7_9PROT</name>
<feature type="domain" description="Core-binding (CB)" evidence="11">
    <location>
        <begin position="22"/>
        <end position="113"/>
    </location>
</feature>
<evidence type="ECO:0000256" key="5">
    <source>
        <dbReference type="ARBA" id="ARBA00022908"/>
    </source>
</evidence>
<evidence type="ECO:0000259" key="10">
    <source>
        <dbReference type="PROSITE" id="PS51898"/>
    </source>
</evidence>
<evidence type="ECO:0000256" key="2">
    <source>
        <dbReference type="ARBA" id="ARBA00022490"/>
    </source>
</evidence>
<dbReference type="RefSeq" id="WP_379957419.1">
    <property type="nucleotide sequence ID" value="NZ_JAUYVI010000005.1"/>
</dbReference>
<dbReference type="HAMAP" id="MF_01808">
    <property type="entry name" value="Recomb_XerC_XerD"/>
    <property type="match status" value="1"/>
</dbReference>
<feature type="active site" evidence="9">
    <location>
        <position position="295"/>
    </location>
</feature>
<dbReference type="PANTHER" id="PTHR30349:SF90">
    <property type="entry name" value="TYROSINE RECOMBINASE XERD"/>
    <property type="match status" value="1"/>
</dbReference>
<dbReference type="PANTHER" id="PTHR30349">
    <property type="entry name" value="PHAGE INTEGRASE-RELATED"/>
    <property type="match status" value="1"/>
</dbReference>
<dbReference type="InterPro" id="IPR010998">
    <property type="entry name" value="Integrase_recombinase_N"/>
</dbReference>
<evidence type="ECO:0000256" key="4">
    <source>
        <dbReference type="ARBA" id="ARBA00022829"/>
    </source>
</evidence>
<feature type="active site" evidence="9">
    <location>
        <position position="272"/>
    </location>
</feature>
<dbReference type="InterPro" id="IPR013762">
    <property type="entry name" value="Integrase-like_cat_sf"/>
</dbReference>
<keyword evidence="8 9" id="KW-0131">Cell cycle</keyword>
<dbReference type="SUPFAM" id="SSF47823">
    <property type="entry name" value="lambda integrase-like, N-terminal domain"/>
    <property type="match status" value="1"/>
</dbReference>
<comment type="similarity">
    <text evidence="9">Belongs to the 'phage' integrase family. XerC subfamily.</text>
</comment>
<keyword evidence="4 9" id="KW-0159">Chromosome partition</keyword>
<dbReference type="InterPro" id="IPR023009">
    <property type="entry name" value="Tyrosine_recombinase_XerC/XerD"/>
</dbReference>
<comment type="function">
    <text evidence="9">Site-specific tyrosine recombinase, which acts by catalyzing the cutting and rejoining of the recombining DNA molecules. The XerC-XerD complex is essential to convert dimers of the bacterial chromosome into monomers to permit their segregation at cell division. It also contributes to the segregational stability of plasmids.</text>
</comment>
<dbReference type="InterPro" id="IPR004107">
    <property type="entry name" value="Integrase_SAM-like_N"/>
</dbReference>
<proteinExistence type="inferred from homology"/>
<feature type="active site" evidence="9">
    <location>
        <position position="269"/>
    </location>
</feature>
<dbReference type="Proteomes" id="UP001230156">
    <property type="component" value="Unassembled WGS sequence"/>
</dbReference>
<dbReference type="InterPro" id="IPR002104">
    <property type="entry name" value="Integrase_catalytic"/>
</dbReference>
<protein>
    <recommendedName>
        <fullName evidence="9">Tyrosine recombinase XerC</fullName>
    </recommendedName>
</protein>
<dbReference type="Gene3D" id="1.10.443.10">
    <property type="entry name" value="Intergrase catalytic core"/>
    <property type="match status" value="1"/>
</dbReference>
<keyword evidence="2 9" id="KW-0963">Cytoplasm</keyword>
<dbReference type="EMBL" id="JAUYVI010000005">
    <property type="protein sequence ID" value="MDQ7249441.1"/>
    <property type="molecule type" value="Genomic_DNA"/>
</dbReference>
<dbReference type="InterPro" id="IPR011010">
    <property type="entry name" value="DNA_brk_join_enz"/>
</dbReference>
<evidence type="ECO:0000256" key="9">
    <source>
        <dbReference type="HAMAP-Rule" id="MF_01808"/>
    </source>
</evidence>
<accession>A0ABU0YNZ7</accession>
<keyword evidence="7 9" id="KW-0233">DNA recombination</keyword>
<feature type="domain" description="Tyr recombinase" evidence="10">
    <location>
        <begin position="134"/>
        <end position="317"/>
    </location>
</feature>
<comment type="caution">
    <text evidence="12">The sequence shown here is derived from an EMBL/GenBank/DDBJ whole genome shotgun (WGS) entry which is preliminary data.</text>
</comment>
<evidence type="ECO:0000256" key="8">
    <source>
        <dbReference type="ARBA" id="ARBA00023306"/>
    </source>
</evidence>
<evidence type="ECO:0000256" key="1">
    <source>
        <dbReference type="ARBA" id="ARBA00004496"/>
    </source>
</evidence>
<reference evidence="13" key="1">
    <citation type="submission" date="2023-08" db="EMBL/GenBank/DDBJ databases">
        <title>Rhodospirillaceae gen. nov., a novel taxon isolated from the Yangtze River Yuezi River estuary sludge.</title>
        <authorList>
            <person name="Ruan L."/>
        </authorList>
    </citation>
    <scope>NUCLEOTIDE SEQUENCE [LARGE SCALE GENOMIC DNA]</scope>
    <source>
        <strain evidence="13">R-7</strain>
    </source>
</reference>
<keyword evidence="13" id="KW-1185">Reference proteome</keyword>
<evidence type="ECO:0000256" key="3">
    <source>
        <dbReference type="ARBA" id="ARBA00022618"/>
    </source>
</evidence>
<dbReference type="SUPFAM" id="SSF56349">
    <property type="entry name" value="DNA breaking-rejoining enzymes"/>
    <property type="match status" value="1"/>
</dbReference>
<dbReference type="InterPro" id="IPR050090">
    <property type="entry name" value="Tyrosine_recombinase_XerCD"/>
</dbReference>
<evidence type="ECO:0000313" key="12">
    <source>
        <dbReference type="EMBL" id="MDQ7249441.1"/>
    </source>
</evidence>
<dbReference type="Pfam" id="PF00589">
    <property type="entry name" value="Phage_integrase"/>
    <property type="match status" value="1"/>
</dbReference>
<dbReference type="PROSITE" id="PS51898">
    <property type="entry name" value="TYR_RECOMBINASE"/>
    <property type="match status" value="1"/>
</dbReference>
<feature type="active site" evidence="9">
    <location>
        <position position="201"/>
    </location>
</feature>
<dbReference type="InterPro" id="IPR044068">
    <property type="entry name" value="CB"/>
</dbReference>
<dbReference type="PROSITE" id="PS51900">
    <property type="entry name" value="CB"/>
    <property type="match status" value="1"/>
</dbReference>
<dbReference type="CDD" id="cd00798">
    <property type="entry name" value="INT_XerDC_C"/>
    <property type="match status" value="1"/>
</dbReference>
<comment type="subunit">
    <text evidence="9">Forms a cyclic heterotetrameric complex composed of two molecules of XerC and two molecules of XerD.</text>
</comment>